<keyword evidence="1" id="KW-0732">Signal</keyword>
<evidence type="ECO:0000256" key="1">
    <source>
        <dbReference type="SAM" id="SignalP"/>
    </source>
</evidence>
<dbReference type="Gene3D" id="2.60.40.10">
    <property type="entry name" value="Immunoglobulins"/>
    <property type="match status" value="1"/>
</dbReference>
<dbReference type="RefSeq" id="WP_233534508.1">
    <property type="nucleotide sequence ID" value="NZ_BAAAHW010000012.1"/>
</dbReference>
<protein>
    <recommendedName>
        <fullName evidence="2">Bacterial Ig-like domain-containing protein</fullName>
    </recommendedName>
</protein>
<dbReference type="GO" id="GO:0005975">
    <property type="term" value="P:carbohydrate metabolic process"/>
    <property type="evidence" value="ECO:0007669"/>
    <property type="project" value="UniProtKB-ARBA"/>
</dbReference>
<proteinExistence type="predicted"/>
<evidence type="ECO:0000313" key="4">
    <source>
        <dbReference type="Proteomes" id="UP000577386"/>
    </source>
</evidence>
<evidence type="ECO:0000259" key="2">
    <source>
        <dbReference type="Pfam" id="PF16640"/>
    </source>
</evidence>
<dbReference type="InterPro" id="IPR013783">
    <property type="entry name" value="Ig-like_fold"/>
</dbReference>
<sequence>MRRRRTHGGWAVTSAALAVVLAAAAPAAAASSSTSVTASPSTTTVGGSVQLTASVTCDSDPSGGLGMTFFDGGDLLSTVPVGADGQATYTTSFTTTGTHTITAAYNGNGACDASNNTTTVQVSSAPTPPDGTSGLCLLACGGLISFVVGDIHNTVSVH</sequence>
<comment type="caution">
    <text evidence="3">The sequence shown here is derived from an EMBL/GenBank/DDBJ whole genome shotgun (WGS) entry which is preliminary data.</text>
</comment>
<reference evidence="3 4" key="1">
    <citation type="submission" date="2020-08" db="EMBL/GenBank/DDBJ databases">
        <title>Sequencing the genomes of 1000 actinobacteria strains.</title>
        <authorList>
            <person name="Klenk H.-P."/>
        </authorList>
    </citation>
    <scope>NUCLEOTIDE SEQUENCE [LARGE SCALE GENOMIC DNA]</scope>
    <source>
        <strain evidence="3 4">DSM 41827</strain>
    </source>
</reference>
<feature type="chain" id="PRO_5030994720" description="Bacterial Ig-like domain-containing protein" evidence="1">
    <location>
        <begin position="30"/>
        <end position="158"/>
    </location>
</feature>
<dbReference type="Proteomes" id="UP000577386">
    <property type="component" value="Unassembled WGS sequence"/>
</dbReference>
<dbReference type="InterPro" id="IPR032109">
    <property type="entry name" value="Big_3_5"/>
</dbReference>
<dbReference type="GeneID" id="93982148"/>
<feature type="signal peptide" evidence="1">
    <location>
        <begin position="1"/>
        <end position="29"/>
    </location>
</feature>
<organism evidence="3 4">
    <name type="scientific">Streptomyces murinus</name>
    <dbReference type="NCBI Taxonomy" id="33900"/>
    <lineage>
        <taxon>Bacteria</taxon>
        <taxon>Bacillati</taxon>
        <taxon>Actinomycetota</taxon>
        <taxon>Actinomycetes</taxon>
        <taxon>Kitasatosporales</taxon>
        <taxon>Streptomycetaceae</taxon>
        <taxon>Streptomyces</taxon>
    </lineage>
</organism>
<dbReference type="Pfam" id="PF16640">
    <property type="entry name" value="Big_3_5"/>
    <property type="match status" value="1"/>
</dbReference>
<feature type="domain" description="Bacterial Ig-like" evidence="2">
    <location>
        <begin position="36"/>
        <end position="122"/>
    </location>
</feature>
<keyword evidence="4" id="KW-1185">Reference proteome</keyword>
<dbReference type="EMBL" id="JACJIJ010000002">
    <property type="protein sequence ID" value="MBA9054417.1"/>
    <property type="molecule type" value="Genomic_DNA"/>
</dbReference>
<dbReference type="AlphaFoldDB" id="A0A7W3RLQ3"/>
<name>A0A7W3RLQ3_STRMR</name>
<evidence type="ECO:0000313" key="3">
    <source>
        <dbReference type="EMBL" id="MBA9054417.1"/>
    </source>
</evidence>
<accession>A0A7W3RLQ3</accession>
<gene>
    <name evidence="3" type="ORF">HDA42_003595</name>
</gene>